<dbReference type="PROSITE" id="PS50109">
    <property type="entry name" value="HIS_KIN"/>
    <property type="match status" value="1"/>
</dbReference>
<keyword evidence="6" id="KW-0418">Kinase</keyword>
<dbReference type="SMART" id="SM00091">
    <property type="entry name" value="PAS"/>
    <property type="match status" value="1"/>
</dbReference>
<dbReference type="SMART" id="SM00220">
    <property type="entry name" value="S_TKc"/>
    <property type="match status" value="1"/>
</dbReference>
<dbReference type="PANTHER" id="PTHR43642">
    <property type="entry name" value="HYBRID SIGNAL TRANSDUCTION HISTIDINE KINASE G"/>
    <property type="match status" value="1"/>
</dbReference>
<proteinExistence type="predicted"/>
<keyword evidence="9" id="KW-0175">Coiled coil</keyword>
<evidence type="ECO:0000256" key="3">
    <source>
        <dbReference type="ARBA" id="ARBA00022553"/>
    </source>
</evidence>
<gene>
    <name evidence="13" type="ORF">E1N52_27755</name>
</gene>
<dbReference type="InterPro" id="IPR003018">
    <property type="entry name" value="GAF"/>
</dbReference>
<dbReference type="RefSeq" id="WP_133185989.1">
    <property type="nucleotide sequence ID" value="NZ_SMOD01000024.1"/>
</dbReference>
<dbReference type="SUPFAM" id="SSF55785">
    <property type="entry name" value="PYP-like sensor domain (PAS domain)"/>
    <property type="match status" value="1"/>
</dbReference>
<dbReference type="Gene3D" id="3.40.50.300">
    <property type="entry name" value="P-loop containing nucleotide triphosphate hydrolases"/>
    <property type="match status" value="1"/>
</dbReference>
<accession>A0A4R5L8Y8</accession>
<evidence type="ECO:0000256" key="1">
    <source>
        <dbReference type="ARBA" id="ARBA00000085"/>
    </source>
</evidence>
<keyword evidence="3" id="KW-0597">Phosphoprotein</keyword>
<dbReference type="InterPro" id="IPR003594">
    <property type="entry name" value="HATPase_dom"/>
</dbReference>
<dbReference type="OrthoDB" id="9801841at2"/>
<dbReference type="NCBIfam" id="TIGR00229">
    <property type="entry name" value="sensory_box"/>
    <property type="match status" value="1"/>
</dbReference>
<keyword evidence="4" id="KW-0808">Transferase</keyword>
<dbReference type="FunFam" id="3.30.565.10:FF:000042">
    <property type="entry name" value="Two-component sensor histidine kinase KdpD"/>
    <property type="match status" value="1"/>
</dbReference>
<dbReference type="SUPFAM" id="SSF55874">
    <property type="entry name" value="ATPase domain of HSP90 chaperone/DNA topoisomerase II/histidine kinase"/>
    <property type="match status" value="1"/>
</dbReference>
<evidence type="ECO:0000256" key="7">
    <source>
        <dbReference type="ARBA" id="ARBA00022840"/>
    </source>
</evidence>
<dbReference type="Gene3D" id="1.10.287.130">
    <property type="match status" value="1"/>
</dbReference>
<evidence type="ECO:0000313" key="14">
    <source>
        <dbReference type="Proteomes" id="UP000295606"/>
    </source>
</evidence>
<dbReference type="Pfam" id="PF02518">
    <property type="entry name" value="HATPase_c"/>
    <property type="match status" value="1"/>
</dbReference>
<comment type="catalytic activity">
    <reaction evidence="1">
        <text>ATP + protein L-histidine = ADP + protein N-phospho-L-histidine.</text>
        <dbReference type="EC" id="2.7.13.3"/>
    </reaction>
</comment>
<evidence type="ECO:0000256" key="4">
    <source>
        <dbReference type="ARBA" id="ARBA00022679"/>
    </source>
</evidence>
<dbReference type="GO" id="GO:0005524">
    <property type="term" value="F:ATP binding"/>
    <property type="evidence" value="ECO:0007669"/>
    <property type="project" value="UniProtKB-KW"/>
</dbReference>
<keyword evidence="5" id="KW-0547">Nucleotide-binding</keyword>
<dbReference type="EC" id="2.7.13.3" evidence="2"/>
<dbReference type="PROSITE" id="PS50112">
    <property type="entry name" value="PAS"/>
    <property type="match status" value="1"/>
</dbReference>
<keyword evidence="7" id="KW-0067">ATP-binding</keyword>
<feature type="coiled-coil region" evidence="9">
    <location>
        <begin position="791"/>
        <end position="818"/>
    </location>
</feature>
<dbReference type="CDD" id="cd14014">
    <property type="entry name" value="STKc_PknB_like"/>
    <property type="match status" value="1"/>
</dbReference>
<dbReference type="GO" id="GO:0000155">
    <property type="term" value="F:phosphorelay sensor kinase activity"/>
    <property type="evidence" value="ECO:0007669"/>
    <property type="project" value="InterPro"/>
</dbReference>
<evidence type="ECO:0000256" key="6">
    <source>
        <dbReference type="ARBA" id="ARBA00022777"/>
    </source>
</evidence>
<dbReference type="InterPro" id="IPR035965">
    <property type="entry name" value="PAS-like_dom_sf"/>
</dbReference>
<dbReference type="PANTHER" id="PTHR43642:SF1">
    <property type="entry name" value="HYBRID SIGNAL TRANSDUCTION HISTIDINE KINASE G"/>
    <property type="match status" value="1"/>
</dbReference>
<organism evidence="13 14">
    <name type="scientific">Paraburkholderia guartelaensis</name>
    <dbReference type="NCBI Taxonomy" id="2546446"/>
    <lineage>
        <taxon>Bacteria</taxon>
        <taxon>Pseudomonadati</taxon>
        <taxon>Pseudomonadota</taxon>
        <taxon>Betaproteobacteria</taxon>
        <taxon>Burkholderiales</taxon>
        <taxon>Burkholderiaceae</taxon>
        <taxon>Paraburkholderia</taxon>
    </lineage>
</organism>
<dbReference type="InterPro" id="IPR041664">
    <property type="entry name" value="AAA_16"/>
</dbReference>
<dbReference type="Pfam" id="PF01590">
    <property type="entry name" value="GAF"/>
    <property type="match status" value="1"/>
</dbReference>
<dbReference type="SMART" id="SM00387">
    <property type="entry name" value="HATPase_c"/>
    <property type="match status" value="1"/>
</dbReference>
<reference evidence="13 14" key="1">
    <citation type="submission" date="2019-03" db="EMBL/GenBank/DDBJ databases">
        <title>Paraburkholderia sp. isolated from native Mimosa gymnas in Guartela State Park, Brazil.</title>
        <authorList>
            <person name="Paulitsch F."/>
            <person name="Hungria M."/>
            <person name="Delamuta J.R.M."/>
            <person name="Ribeiro R.A."/>
            <person name="Dall'Agnol R."/>
            <person name="Silva J.S.B."/>
        </authorList>
    </citation>
    <scope>NUCLEOTIDE SEQUENCE [LARGE SCALE GENOMIC DNA]</scope>
    <source>
        <strain evidence="13 14">CNPSo 3008</strain>
    </source>
</reference>
<feature type="domain" description="PAS" evidence="12">
    <location>
        <begin position="1472"/>
        <end position="1515"/>
    </location>
</feature>
<dbReference type="CDD" id="cd00130">
    <property type="entry name" value="PAS"/>
    <property type="match status" value="1"/>
</dbReference>
<dbReference type="Gene3D" id="3.30.450.40">
    <property type="match status" value="1"/>
</dbReference>
<dbReference type="InterPro" id="IPR053159">
    <property type="entry name" value="Hybrid_Histidine_Kinase"/>
</dbReference>
<dbReference type="Gene3D" id="3.30.565.10">
    <property type="entry name" value="Histidine kinase-like ATPase, C-terminal domain"/>
    <property type="match status" value="1"/>
</dbReference>
<dbReference type="SUPFAM" id="SSF52540">
    <property type="entry name" value="P-loop containing nucleoside triphosphate hydrolases"/>
    <property type="match status" value="1"/>
</dbReference>
<dbReference type="EMBL" id="SMOD01000024">
    <property type="protein sequence ID" value="TDG04964.1"/>
    <property type="molecule type" value="Genomic_DNA"/>
</dbReference>
<dbReference type="Pfam" id="PF13191">
    <property type="entry name" value="AAA_16"/>
    <property type="match status" value="1"/>
</dbReference>
<sequence length="1849" mass="203863">MSVSFSSFDIDAGGPFQFVWEDGERVFYRGWRLSADGMRESVLLVRPADAHPSQAIVDRLAHEYALADELDETAAVRPLQLVREPGFAALVLADPGGEPLERFAAPINAGDFLRLAIAIVAALGKLHARGLVHKDLKPAHIVVNCAAGAARLTGFGIATLLPREQQTPSPPEFIEGTLAYMAPEQTGRMNRSVDSRSDLYSLGVTYYRMLTGVLPFTASDPMEWVHCHIARQPVPPAERESTIPAPVSTIVMKLLEKTAEDRYQTAFGVEHDLRCCLAQWETCGRIDDFPLGTRDTPDRLLIPEKLYGRTPELDSLRHALERVSGGGNVEMVLVTGHSGIGKSALVQELHKELGTSRCLFAVGKCDQYKRDIPNSTLAQVLQSLIRLLLASGEAELSRWRAALSAALDPGGALIVNLVPALATVIGEQPGVPELPAEDARRRFQLVFRRFIDVFATPEHPLVLFLDDLQWLDPATLDLLDFLLTRPDLPHLLLIGAYRDNEVDANHPLASRLAAIREAGAAMQEIRLEPLVSDVVEQLIADSVRCAPERAAPLARLLQGKTSGNPFFTLQFLGALVDEGLLSFDHANGRWSWGLQQLYARDHTDNVAEFMAGKLNRLPARTTKTLQMLACLGNVAEAATLATVCETSERTVSANLWEAVRRELVIRQEGAYRFAHDRIQEAAYSLIPAGSRADTHLRIARLLAARLPPGKREESVFEIVSHFDRAAALIVTPQERQQVAELNLLAGKHAIVSAAYASALNYLKAGAALLMGDGWADQHELAFSLAIHRAKCEILTGDLQSAEDRLAALSTRAADTVERATVASLQADVYVLRGQGERTVAVGLDYLRHEGVDWPAHPTDEQVQTEYAQIWSSLGSRTIEELIDLPVMSDPVCLAFLEVLTRFFPAALFTDINLYSLVVCRAVNLSLKWGNCDASCAAYVRLGLIAGFHFGDYPAGFRFARLGYELVEQRAMKRFEVRTYETFGVVAQWTNPVRAARDPLHRAFDVACKIGDCTYAAFSCAHLNTNLLLAGDPLAEVQRGAEHGLEFAQSVRFGFAADLITPQLQLAKTLRGLTHKFGSFDDDQFNERQFELILSSTSVLAPTACWYWIRKIQARFLAGDYEIALEIASLAQPVLAKHLGSLEIAEYHFFDALSHAAVCDCGSSREHKRMHLDAMAVDCRKLQVWAENCPENFENRRALVAAEMARLEGADLEDVMRLYERAIRTAHESGFVHNEALACELAARFYAARGFEAIARLHMRKARCGYVRWGADAKVRQLDERFPQLLEDESDVRPAITIGAPAENLDLTAVIKVSQAVFGEVVPERLIETLLRHAIEYAGAGRGLLITPADNELRVEAEALAGCDRVVAQPGAGAALPESVVHYVARTRESVILNDALVQNLFSADPYITRFRARSMLCLPLINGAKLVGVLYLENNLASHVFTSTRIAMLKLLASQAAISLENSRLYLDLAEREAKIRRLVEANIIGIFIWRFDGQILDANDAFLRMVGYDRDDIVAGRVKRADLSAPEWRERDLRTVIELKTAGIVQPFEKEYTHKDGRRVPILIGFAAFGEQSDQGVAYVVDLTEQKRAETETLEAEQRYREMQASLAHANRLATVGQLTASIAHEIKQPIAASAVNAQAAMRWLRAEPPKLKEAQQALDRVVADAMRAGDVLCRIRELVTKAPQHKDLLRINEAIVEVVELIWGELTKDDVSVELALADDLPLVCGDRVQLQQVMLNLILNAVEAMTGVGAGPRELRIGTTPNDSDGVRITVRDSGPGIASENIERIFDPFYTTKSGGMGMGLSICRSIVEVHHGRMWADANTTRGTVFQVVLPRSEAGNDAEDSYA</sequence>
<dbReference type="Proteomes" id="UP000295606">
    <property type="component" value="Unassembled WGS sequence"/>
</dbReference>
<dbReference type="InterPro" id="IPR029016">
    <property type="entry name" value="GAF-like_dom_sf"/>
</dbReference>
<keyword evidence="8" id="KW-0902">Two-component regulatory system</keyword>
<dbReference type="SUPFAM" id="SSF55781">
    <property type="entry name" value="GAF domain-like"/>
    <property type="match status" value="1"/>
</dbReference>
<dbReference type="InterPro" id="IPR036097">
    <property type="entry name" value="HisK_dim/P_sf"/>
</dbReference>
<dbReference type="InterPro" id="IPR036890">
    <property type="entry name" value="HATPase_C_sf"/>
</dbReference>
<dbReference type="GO" id="GO:0042802">
    <property type="term" value="F:identical protein binding"/>
    <property type="evidence" value="ECO:0007669"/>
    <property type="project" value="UniProtKB-ARBA"/>
</dbReference>
<evidence type="ECO:0000256" key="2">
    <source>
        <dbReference type="ARBA" id="ARBA00012438"/>
    </source>
</evidence>
<dbReference type="InterPro" id="IPR000719">
    <property type="entry name" value="Prot_kinase_dom"/>
</dbReference>
<dbReference type="SMART" id="SM00065">
    <property type="entry name" value="GAF"/>
    <property type="match status" value="1"/>
</dbReference>
<dbReference type="InterPro" id="IPR000014">
    <property type="entry name" value="PAS"/>
</dbReference>
<dbReference type="Gene3D" id="1.10.510.10">
    <property type="entry name" value="Transferase(Phosphotransferase) domain 1"/>
    <property type="match status" value="1"/>
</dbReference>
<dbReference type="InterPro" id="IPR027417">
    <property type="entry name" value="P-loop_NTPase"/>
</dbReference>
<evidence type="ECO:0000259" key="10">
    <source>
        <dbReference type="PROSITE" id="PS50011"/>
    </source>
</evidence>
<feature type="domain" description="Protein kinase" evidence="10">
    <location>
        <begin position="5"/>
        <end position="274"/>
    </location>
</feature>
<protein>
    <recommendedName>
        <fullName evidence="2">histidine kinase</fullName>
        <ecNumber evidence="2">2.7.13.3</ecNumber>
    </recommendedName>
</protein>
<evidence type="ECO:0000256" key="9">
    <source>
        <dbReference type="SAM" id="Coils"/>
    </source>
</evidence>
<evidence type="ECO:0000256" key="5">
    <source>
        <dbReference type="ARBA" id="ARBA00022741"/>
    </source>
</evidence>
<dbReference type="PRINTS" id="PR00344">
    <property type="entry name" value="BCTRLSENSOR"/>
</dbReference>
<comment type="caution">
    <text evidence="13">The sequence shown here is derived from an EMBL/GenBank/DDBJ whole genome shotgun (WGS) entry which is preliminary data.</text>
</comment>
<dbReference type="InterPro" id="IPR011009">
    <property type="entry name" value="Kinase-like_dom_sf"/>
</dbReference>
<evidence type="ECO:0000313" key="13">
    <source>
        <dbReference type="EMBL" id="TDG04964.1"/>
    </source>
</evidence>
<evidence type="ECO:0000259" key="12">
    <source>
        <dbReference type="PROSITE" id="PS50112"/>
    </source>
</evidence>
<dbReference type="PROSITE" id="PS50011">
    <property type="entry name" value="PROTEIN_KINASE_DOM"/>
    <property type="match status" value="1"/>
</dbReference>
<dbReference type="InterPro" id="IPR004358">
    <property type="entry name" value="Sig_transdc_His_kin-like_C"/>
</dbReference>
<evidence type="ECO:0000259" key="11">
    <source>
        <dbReference type="PROSITE" id="PS50109"/>
    </source>
</evidence>
<evidence type="ECO:0000256" key="8">
    <source>
        <dbReference type="ARBA" id="ARBA00023012"/>
    </source>
</evidence>
<dbReference type="SUPFAM" id="SSF47384">
    <property type="entry name" value="Homodimeric domain of signal transducing histidine kinase"/>
    <property type="match status" value="1"/>
</dbReference>
<dbReference type="Gene3D" id="3.30.450.20">
    <property type="entry name" value="PAS domain"/>
    <property type="match status" value="1"/>
</dbReference>
<name>A0A4R5L8Y8_9BURK</name>
<dbReference type="Pfam" id="PF00069">
    <property type="entry name" value="Pkinase"/>
    <property type="match status" value="1"/>
</dbReference>
<dbReference type="Pfam" id="PF13426">
    <property type="entry name" value="PAS_9"/>
    <property type="match status" value="1"/>
</dbReference>
<feature type="domain" description="Histidine kinase" evidence="11">
    <location>
        <begin position="1623"/>
        <end position="1839"/>
    </location>
</feature>
<dbReference type="InterPro" id="IPR005467">
    <property type="entry name" value="His_kinase_dom"/>
</dbReference>
<dbReference type="SUPFAM" id="SSF56112">
    <property type="entry name" value="Protein kinase-like (PK-like)"/>
    <property type="match status" value="1"/>
</dbReference>